<reference evidence="1" key="1">
    <citation type="submission" date="2021-03" db="EMBL/GenBank/DDBJ databases">
        <title>Draft genome sequence of rust myrtle Austropuccinia psidii MF-1, a brazilian biotype.</title>
        <authorList>
            <person name="Quecine M.C."/>
            <person name="Pachon D.M.R."/>
            <person name="Bonatelli M.L."/>
            <person name="Correr F.H."/>
            <person name="Franceschini L.M."/>
            <person name="Leite T.F."/>
            <person name="Margarido G.R.A."/>
            <person name="Almeida C.A."/>
            <person name="Ferrarezi J.A."/>
            <person name="Labate C.A."/>
        </authorList>
    </citation>
    <scope>NUCLEOTIDE SEQUENCE</scope>
    <source>
        <strain evidence="1">MF-1</strain>
    </source>
</reference>
<dbReference type="Proteomes" id="UP000765509">
    <property type="component" value="Unassembled WGS sequence"/>
</dbReference>
<keyword evidence="2" id="KW-1185">Reference proteome</keyword>
<comment type="caution">
    <text evidence="1">The sequence shown here is derived from an EMBL/GenBank/DDBJ whole genome shotgun (WGS) entry which is preliminary data.</text>
</comment>
<dbReference type="EMBL" id="AVOT02012033">
    <property type="protein sequence ID" value="MBW0493353.1"/>
    <property type="molecule type" value="Genomic_DNA"/>
</dbReference>
<protein>
    <submittedName>
        <fullName evidence="1">Uncharacterized protein</fullName>
    </submittedName>
</protein>
<gene>
    <name evidence="1" type="ORF">O181_033068</name>
</gene>
<proteinExistence type="predicted"/>
<name>A0A9Q3D0R4_9BASI</name>
<accession>A0A9Q3D0R4</accession>
<dbReference type="AlphaFoldDB" id="A0A9Q3D0R4"/>
<organism evidence="1 2">
    <name type="scientific">Austropuccinia psidii MF-1</name>
    <dbReference type="NCBI Taxonomy" id="1389203"/>
    <lineage>
        <taxon>Eukaryota</taxon>
        <taxon>Fungi</taxon>
        <taxon>Dikarya</taxon>
        <taxon>Basidiomycota</taxon>
        <taxon>Pucciniomycotina</taxon>
        <taxon>Pucciniomycetes</taxon>
        <taxon>Pucciniales</taxon>
        <taxon>Sphaerophragmiaceae</taxon>
        <taxon>Austropuccinia</taxon>
    </lineage>
</organism>
<evidence type="ECO:0000313" key="1">
    <source>
        <dbReference type="EMBL" id="MBW0493353.1"/>
    </source>
</evidence>
<evidence type="ECO:0000313" key="2">
    <source>
        <dbReference type="Proteomes" id="UP000765509"/>
    </source>
</evidence>
<sequence length="188" mass="20898">MAPISKAGPPFQSLGSPLFLVLDLSKQFQTIWANLATIIVLDTLVTPSKLGPGGLQFPPWTADCGARAMGCKGQKWPKMTKFQNSRNFPYYGREQKQTTLDPNDLRRPFGPISSIIMVSIPLSDMHIEGYGARRGLKRLWPILGVDRHSYSHSSPLSKLEVMMASILGFSPWPPTILYSSRKITPGRK</sequence>